<comment type="caution">
    <text evidence="2">The sequence shown here is derived from an EMBL/GenBank/DDBJ whole genome shotgun (WGS) entry which is preliminary data.</text>
</comment>
<evidence type="ECO:0000313" key="3">
    <source>
        <dbReference type="Proteomes" id="UP001628646"/>
    </source>
</evidence>
<keyword evidence="1" id="KW-1133">Transmembrane helix</keyword>
<name>A0ABW8W6V3_9PSED</name>
<keyword evidence="3" id="KW-1185">Reference proteome</keyword>
<dbReference type="Proteomes" id="UP001628646">
    <property type="component" value="Unassembled WGS sequence"/>
</dbReference>
<dbReference type="EMBL" id="JBJNUY010000008">
    <property type="protein sequence ID" value="MFL9001062.1"/>
    <property type="molecule type" value="Genomic_DNA"/>
</dbReference>
<evidence type="ECO:0000256" key="1">
    <source>
        <dbReference type="SAM" id="Phobius"/>
    </source>
</evidence>
<keyword evidence="1" id="KW-0812">Transmembrane</keyword>
<accession>A0ABW8W6V3</accession>
<proteinExistence type="predicted"/>
<organism evidence="2 3">
    <name type="scientific">Pseudomonas azerbaijanorientalis</name>
    <dbReference type="NCBI Taxonomy" id="2842350"/>
    <lineage>
        <taxon>Bacteria</taxon>
        <taxon>Pseudomonadati</taxon>
        <taxon>Pseudomonadota</taxon>
        <taxon>Gammaproteobacteria</taxon>
        <taxon>Pseudomonadales</taxon>
        <taxon>Pseudomonadaceae</taxon>
        <taxon>Pseudomonas</taxon>
    </lineage>
</organism>
<protein>
    <submittedName>
        <fullName evidence="2">Uncharacterized protein</fullName>
    </submittedName>
</protein>
<reference evidence="2 3" key="1">
    <citation type="submission" date="2024-12" db="EMBL/GenBank/DDBJ databases">
        <title>Pseudomonas species isolated from Lotus nodules promote plant growth.</title>
        <authorList>
            <person name="Yu Y.-H."/>
            <person name="Kurtenbach J."/>
            <person name="Crosbie D."/>
            <person name="Brachmann A."/>
            <person name="Marin M."/>
        </authorList>
    </citation>
    <scope>NUCLEOTIDE SEQUENCE [LARGE SCALE GENOMIC DNA]</scope>
    <source>
        <strain evidence="2 3">PLb11B</strain>
    </source>
</reference>
<gene>
    <name evidence="2" type="ORF">ACJ8NA_20745</name>
</gene>
<evidence type="ECO:0000313" key="2">
    <source>
        <dbReference type="EMBL" id="MFL9001062.1"/>
    </source>
</evidence>
<keyword evidence="1" id="KW-0472">Membrane</keyword>
<dbReference type="RefSeq" id="WP_407802024.1">
    <property type="nucleotide sequence ID" value="NZ_JBJNUX010000019.1"/>
</dbReference>
<sequence>MAEAILCKHCQSDLRQKIRIPPGWPIPSEKKVGRVGKIVVGITIAITLYLAVGFYVSNTSQDKESMQAHDAAERCREEVDSYSGPAVGKSIIAEVCRKLEDDFRESLSHTP</sequence>
<feature type="transmembrane region" description="Helical" evidence="1">
    <location>
        <begin position="38"/>
        <end position="56"/>
    </location>
</feature>